<keyword evidence="3" id="KW-1185">Reference proteome</keyword>
<accession>A0ABU2WNZ7</accession>
<keyword evidence="1" id="KW-0732">Signal</keyword>
<dbReference type="EMBL" id="JAVRIC010000031">
    <property type="protein sequence ID" value="MDT0498969.1"/>
    <property type="molecule type" value="Genomic_DNA"/>
</dbReference>
<evidence type="ECO:0000313" key="3">
    <source>
        <dbReference type="Proteomes" id="UP001254608"/>
    </source>
</evidence>
<proteinExistence type="predicted"/>
<evidence type="ECO:0000313" key="2">
    <source>
        <dbReference type="EMBL" id="MDT0498969.1"/>
    </source>
</evidence>
<sequence length="180" mass="19841">MSATLLLLLAMAGPVGAADPAAASDAERERSQGYALLHETLTLAKRLPLLSYVKFESDPLDELLTRVGNDAGTMLEELDQYAASHPQIDLEHAGLPEVEQQRRELTAKAISKDLLRRSGTPFEVLYLIAMADVLNQSRHILAALETRAADPAGQELAGRQRQRLEADYQDVSQLLETYFK</sequence>
<dbReference type="RefSeq" id="WP_311366381.1">
    <property type="nucleotide sequence ID" value="NZ_JAVRIC010000031.1"/>
</dbReference>
<comment type="caution">
    <text evidence="2">The sequence shown here is derived from an EMBL/GenBank/DDBJ whole genome shotgun (WGS) entry which is preliminary data.</text>
</comment>
<organism evidence="2 3">
    <name type="scientific">Banduia mediterranea</name>
    <dbReference type="NCBI Taxonomy" id="3075609"/>
    <lineage>
        <taxon>Bacteria</taxon>
        <taxon>Pseudomonadati</taxon>
        <taxon>Pseudomonadota</taxon>
        <taxon>Gammaproteobacteria</taxon>
        <taxon>Nevskiales</taxon>
        <taxon>Algiphilaceae</taxon>
        <taxon>Banduia</taxon>
    </lineage>
</organism>
<name>A0ABU2WNZ7_9GAMM</name>
<feature type="chain" id="PRO_5045960882" evidence="1">
    <location>
        <begin position="18"/>
        <end position="180"/>
    </location>
</feature>
<evidence type="ECO:0000256" key="1">
    <source>
        <dbReference type="SAM" id="SignalP"/>
    </source>
</evidence>
<reference evidence="2 3" key="1">
    <citation type="submission" date="2023-09" db="EMBL/GenBank/DDBJ databases">
        <authorList>
            <person name="Rey-Velasco X."/>
        </authorList>
    </citation>
    <scope>NUCLEOTIDE SEQUENCE [LARGE SCALE GENOMIC DNA]</scope>
    <source>
        <strain evidence="2 3">W345</strain>
    </source>
</reference>
<dbReference type="Proteomes" id="UP001254608">
    <property type="component" value="Unassembled WGS sequence"/>
</dbReference>
<gene>
    <name evidence="2" type="ORF">RM530_16620</name>
</gene>
<protein>
    <submittedName>
        <fullName evidence="2">Uncharacterized protein</fullName>
    </submittedName>
</protein>
<feature type="signal peptide" evidence="1">
    <location>
        <begin position="1"/>
        <end position="17"/>
    </location>
</feature>